<comment type="caution">
    <text evidence="6">The sequence shown here is derived from an EMBL/GenBank/DDBJ whole genome shotgun (WGS) entry which is preliminary data.</text>
</comment>
<comment type="subcellular location">
    <subcellularLocation>
        <location evidence="1">Membrane</location>
        <topology evidence="1">Multi-pass membrane protein</topology>
    </subcellularLocation>
</comment>
<keyword evidence="5" id="KW-1133">Transmembrane helix</keyword>
<dbReference type="GO" id="GO:0071880">
    <property type="term" value="P:adenylate cyclase-activating adrenergic receptor signaling pathway"/>
    <property type="evidence" value="ECO:0007669"/>
    <property type="project" value="TreeGrafter"/>
</dbReference>
<dbReference type="GO" id="GO:0004930">
    <property type="term" value="F:G protein-coupled receptor activity"/>
    <property type="evidence" value="ECO:0007669"/>
    <property type="project" value="UniProtKB-KW"/>
</dbReference>
<dbReference type="Gene3D" id="1.20.1070.10">
    <property type="entry name" value="Rhodopsin 7-helix transmembrane proteins"/>
    <property type="match status" value="1"/>
</dbReference>
<keyword evidence="2" id="KW-0297">G-protein coupled receptor</keyword>
<evidence type="ECO:0000256" key="4">
    <source>
        <dbReference type="ARBA" id="ARBA00023224"/>
    </source>
</evidence>
<accession>A0AAW0PC73</accession>
<keyword evidence="3" id="KW-0675">Receptor</keyword>
<evidence type="ECO:0000313" key="6">
    <source>
        <dbReference type="EMBL" id="KAK7915922.1"/>
    </source>
</evidence>
<feature type="transmembrane region" description="Helical" evidence="5">
    <location>
        <begin position="141"/>
        <end position="164"/>
    </location>
</feature>
<reference evidence="7" key="1">
    <citation type="submission" date="2024-04" db="EMBL/GenBank/DDBJ databases">
        <title>Salinicola lusitanus LLJ914,a marine bacterium isolated from the Okinawa Trough.</title>
        <authorList>
            <person name="Li J."/>
        </authorList>
    </citation>
    <scope>NUCLEOTIDE SEQUENCE [LARGE SCALE GENOMIC DNA]</scope>
</reference>
<name>A0AAW0PC73_9GOBI</name>
<keyword evidence="7" id="KW-1185">Reference proteome</keyword>
<sequence length="216" mass="24412">MTKQRLPQNVNKCPLATCKEQEKDTELPHNKPTVAKDIICSVETNENKVQASLNQCHVSVPNSVSGNRIADTQGYKPAICNNCEANHPGAPPWTDDDIQNDKLDPENEATLKQAWQKFIDNSRQRIQSLRIHKEHKAAKQLGFIIAAFLLCWIPYFIAFMVMAFCKDLLLFRGRSNLKIPPHMSPFLLLRLNLSLRGLSATQNSDVPHNPIHPGRE</sequence>
<keyword evidence="5" id="KW-0472">Membrane</keyword>
<dbReference type="PANTHER" id="PTHR24248:SF204">
    <property type="entry name" value="HISTAMINE H1 RECEPTOR"/>
    <property type="match status" value="1"/>
</dbReference>
<evidence type="ECO:0000256" key="3">
    <source>
        <dbReference type="ARBA" id="ARBA00023170"/>
    </source>
</evidence>
<keyword evidence="4" id="KW-0807">Transducer</keyword>
<dbReference type="GO" id="GO:0005886">
    <property type="term" value="C:plasma membrane"/>
    <property type="evidence" value="ECO:0007669"/>
    <property type="project" value="TreeGrafter"/>
</dbReference>
<organism evidence="6 7">
    <name type="scientific">Mugilogobius chulae</name>
    <name type="common">yellowstripe goby</name>
    <dbReference type="NCBI Taxonomy" id="88201"/>
    <lineage>
        <taxon>Eukaryota</taxon>
        <taxon>Metazoa</taxon>
        <taxon>Chordata</taxon>
        <taxon>Craniata</taxon>
        <taxon>Vertebrata</taxon>
        <taxon>Euteleostomi</taxon>
        <taxon>Actinopterygii</taxon>
        <taxon>Neopterygii</taxon>
        <taxon>Teleostei</taxon>
        <taxon>Neoteleostei</taxon>
        <taxon>Acanthomorphata</taxon>
        <taxon>Gobiaria</taxon>
        <taxon>Gobiiformes</taxon>
        <taxon>Gobioidei</taxon>
        <taxon>Gobiidae</taxon>
        <taxon>Gobionellinae</taxon>
        <taxon>Mugilogobius</taxon>
    </lineage>
</organism>
<dbReference type="SUPFAM" id="SSF81321">
    <property type="entry name" value="Family A G protein-coupled receptor-like"/>
    <property type="match status" value="1"/>
</dbReference>
<dbReference type="PANTHER" id="PTHR24248">
    <property type="entry name" value="ADRENERGIC RECEPTOR-RELATED G-PROTEIN COUPLED RECEPTOR"/>
    <property type="match status" value="1"/>
</dbReference>
<dbReference type="AlphaFoldDB" id="A0AAW0PC73"/>
<dbReference type="GO" id="GO:0043410">
    <property type="term" value="P:positive regulation of MAPK cascade"/>
    <property type="evidence" value="ECO:0007669"/>
    <property type="project" value="TreeGrafter"/>
</dbReference>
<evidence type="ECO:0000313" key="7">
    <source>
        <dbReference type="Proteomes" id="UP001460270"/>
    </source>
</evidence>
<dbReference type="EMBL" id="JBBPFD010000008">
    <property type="protein sequence ID" value="KAK7915922.1"/>
    <property type="molecule type" value="Genomic_DNA"/>
</dbReference>
<protein>
    <submittedName>
        <fullName evidence="6">Uncharacterized protein</fullName>
    </submittedName>
</protein>
<dbReference type="Proteomes" id="UP001460270">
    <property type="component" value="Unassembled WGS sequence"/>
</dbReference>
<keyword evidence="5" id="KW-0812">Transmembrane</keyword>
<gene>
    <name evidence="6" type="ORF">WMY93_011683</name>
</gene>
<evidence type="ECO:0000256" key="2">
    <source>
        <dbReference type="ARBA" id="ARBA00023040"/>
    </source>
</evidence>
<evidence type="ECO:0000256" key="5">
    <source>
        <dbReference type="SAM" id="Phobius"/>
    </source>
</evidence>
<proteinExistence type="predicted"/>
<evidence type="ECO:0000256" key="1">
    <source>
        <dbReference type="ARBA" id="ARBA00004141"/>
    </source>
</evidence>